<proteinExistence type="predicted"/>
<reference evidence="1" key="1">
    <citation type="submission" date="2022-07" db="EMBL/GenBank/DDBJ databases">
        <title>Whole Genome Sequencing of Streptococcus suis.</title>
        <authorList>
            <person name="Dai X."/>
            <person name="Huang J."/>
            <person name="Wang L."/>
        </authorList>
    </citation>
    <scope>NUCLEOTIDE SEQUENCE</scope>
    <source>
        <strain evidence="1">SFB2</strain>
    </source>
</reference>
<dbReference type="GO" id="GO:0016874">
    <property type="term" value="F:ligase activity"/>
    <property type="evidence" value="ECO:0007669"/>
    <property type="project" value="UniProtKB-KW"/>
</dbReference>
<sequence length="406" mass="46860">MHVVLNRYSSRIFRLNYLFNKEAVALVPLQIKEKYDLAVTEGDLLPEVIFIEDYTLPSLVSEIRKLSKNNNIESVTTLCEEDVDWAGFLNDHFAKKNTTSVSNLLFKDKYLMRSFLYGIVNQPYFRLLESKKDLELFWKNSKKDIAVIKPRNGAACVGIKKITIDTEVESNFYDGSYLIEEFINFTGMITCDGYSVGASIKRFYVHENVEPLLDSLKNKGYYLLRTSKLYYENYEMIESAFLNCEIVLEEFSVEAEVTPFHFEWFYDLENHQLTLCEVGKRFGGGYIPKLINDVYGTDILCEYWEILTKNSVPKVLEGVAVIDIPKKISATFALYKKSGYVNKVPRIEGIEWAQKIYLNLNKGDLVDASESIIDNSMLVQFISDSENDFLEKLNKIISLSTEIEYL</sequence>
<protein>
    <submittedName>
        <fullName evidence="1">Carboxylate--amine ligase</fullName>
    </submittedName>
</protein>
<dbReference type="EMBL" id="JANFML010000002">
    <property type="protein sequence ID" value="MDG4511601.1"/>
    <property type="molecule type" value="Genomic_DNA"/>
</dbReference>
<evidence type="ECO:0000313" key="1">
    <source>
        <dbReference type="EMBL" id="MDG4511601.1"/>
    </source>
</evidence>
<comment type="caution">
    <text evidence="1">The sequence shown here is derived from an EMBL/GenBank/DDBJ whole genome shotgun (WGS) entry which is preliminary data.</text>
</comment>
<accession>A0A9X4RN47</accession>
<organism evidence="1 2">
    <name type="scientific">Streptococcus suis</name>
    <dbReference type="NCBI Taxonomy" id="1307"/>
    <lineage>
        <taxon>Bacteria</taxon>
        <taxon>Bacillati</taxon>
        <taxon>Bacillota</taxon>
        <taxon>Bacilli</taxon>
        <taxon>Lactobacillales</taxon>
        <taxon>Streptococcaceae</taxon>
        <taxon>Streptococcus</taxon>
    </lineage>
</organism>
<dbReference type="Gene3D" id="3.40.50.20">
    <property type="match status" value="1"/>
</dbReference>
<evidence type="ECO:0000313" key="2">
    <source>
        <dbReference type="Proteomes" id="UP001152879"/>
    </source>
</evidence>
<dbReference type="SUPFAM" id="SSF56059">
    <property type="entry name" value="Glutathione synthetase ATP-binding domain-like"/>
    <property type="match status" value="1"/>
</dbReference>
<gene>
    <name evidence="1" type="ORF">NOL15_01770</name>
</gene>
<dbReference type="Proteomes" id="UP001152879">
    <property type="component" value="Unassembled WGS sequence"/>
</dbReference>
<dbReference type="AlphaFoldDB" id="A0A9X4RN47"/>
<dbReference type="Gene3D" id="3.30.470.20">
    <property type="entry name" value="ATP-grasp fold, B domain"/>
    <property type="match status" value="1"/>
</dbReference>
<name>A0A9X4RN47_STRSU</name>
<keyword evidence="1" id="KW-0436">Ligase</keyword>